<dbReference type="AlphaFoldDB" id="A0A2C9K1W0"/>
<feature type="transmembrane region" description="Helical" evidence="5">
    <location>
        <begin position="151"/>
        <end position="177"/>
    </location>
</feature>
<evidence type="ECO:0000256" key="4">
    <source>
        <dbReference type="ARBA" id="ARBA00023136"/>
    </source>
</evidence>
<keyword evidence="4 5" id="KW-0472">Membrane</keyword>
<gene>
    <name evidence="6" type="primary">106078300</name>
</gene>
<dbReference type="KEGG" id="bgt:106078300"/>
<dbReference type="VEuPathDB" id="VectorBase:BGLB011837"/>
<dbReference type="OrthoDB" id="10412938at2759"/>
<dbReference type="PANTHER" id="PTHR10671:SF34">
    <property type="entry name" value="PROTEIN NKG7"/>
    <property type="match status" value="1"/>
</dbReference>
<reference evidence="6" key="1">
    <citation type="submission" date="2020-05" db="UniProtKB">
        <authorList>
            <consortium name="EnsemblMetazoa"/>
        </authorList>
    </citation>
    <scope>IDENTIFICATION</scope>
    <source>
        <strain evidence="6">BB02</strain>
    </source>
</reference>
<organism evidence="6 7">
    <name type="scientific">Biomphalaria glabrata</name>
    <name type="common">Bloodfluke planorb</name>
    <name type="synonym">Freshwater snail</name>
    <dbReference type="NCBI Taxonomy" id="6526"/>
    <lineage>
        <taxon>Eukaryota</taxon>
        <taxon>Metazoa</taxon>
        <taxon>Spiralia</taxon>
        <taxon>Lophotrochozoa</taxon>
        <taxon>Mollusca</taxon>
        <taxon>Gastropoda</taxon>
        <taxon>Heterobranchia</taxon>
        <taxon>Euthyneura</taxon>
        <taxon>Panpulmonata</taxon>
        <taxon>Hygrophila</taxon>
        <taxon>Lymnaeoidea</taxon>
        <taxon>Planorbidae</taxon>
        <taxon>Biomphalaria</taxon>
    </lineage>
</organism>
<keyword evidence="3 5" id="KW-1133">Transmembrane helix</keyword>
<feature type="transmembrane region" description="Helical" evidence="5">
    <location>
        <begin position="77"/>
        <end position="101"/>
    </location>
</feature>
<proteinExistence type="predicted"/>
<dbReference type="Gene3D" id="1.20.140.150">
    <property type="match status" value="1"/>
</dbReference>
<evidence type="ECO:0008006" key="8">
    <source>
        <dbReference type="Google" id="ProtNLM"/>
    </source>
</evidence>
<dbReference type="Pfam" id="PF00822">
    <property type="entry name" value="PMP22_Claudin"/>
    <property type="match status" value="1"/>
</dbReference>
<dbReference type="VEuPathDB" id="VectorBase:BGLAX_030887"/>
<protein>
    <recommendedName>
        <fullName evidence="8">Claudin</fullName>
    </recommendedName>
</protein>
<evidence type="ECO:0000256" key="2">
    <source>
        <dbReference type="ARBA" id="ARBA00022692"/>
    </source>
</evidence>
<dbReference type="EnsemblMetazoa" id="BGLB011837-RB">
    <property type="protein sequence ID" value="BGLB011837-PB"/>
    <property type="gene ID" value="BGLB011837"/>
</dbReference>
<name>A0A2C9K1W0_BIOGL</name>
<feature type="transmembrane region" description="Helical" evidence="5">
    <location>
        <begin position="7"/>
        <end position="30"/>
    </location>
</feature>
<evidence type="ECO:0000256" key="3">
    <source>
        <dbReference type="ARBA" id="ARBA00022989"/>
    </source>
</evidence>
<keyword evidence="2 5" id="KW-0812">Transmembrane</keyword>
<dbReference type="PANTHER" id="PTHR10671">
    <property type="entry name" value="EPITHELIAL MEMBRANE PROTEIN-RELATED"/>
    <property type="match status" value="1"/>
</dbReference>
<accession>A0A2C9K1W0</accession>
<sequence length="180" mass="19194">MALPNGLTALHCAGTAMIGVGVLLQIVALATPNWTYGKYYKYFGDSKVKAGLWKFCVETFKCQDIPEEVLTDEWNTAGAFAILGMLAGLMALSLTCIHSVLRIMAKPTNKILNVVVLAACIAACLCVVISTSCFGGGVYKQEDFDKEGQKIGYSLILSVVGGYLIGLGGVLFFVACVKYS</sequence>
<evidence type="ECO:0000313" key="7">
    <source>
        <dbReference type="Proteomes" id="UP000076420"/>
    </source>
</evidence>
<dbReference type="InterPro" id="IPR050579">
    <property type="entry name" value="PMP-22/EMP/MP20-like"/>
</dbReference>
<dbReference type="RefSeq" id="XP_013094602.2">
    <property type="nucleotide sequence ID" value="XM_013239148.2"/>
</dbReference>
<dbReference type="GO" id="GO:0005886">
    <property type="term" value="C:plasma membrane"/>
    <property type="evidence" value="ECO:0007669"/>
    <property type="project" value="TreeGrafter"/>
</dbReference>
<evidence type="ECO:0000256" key="5">
    <source>
        <dbReference type="SAM" id="Phobius"/>
    </source>
</evidence>
<feature type="transmembrane region" description="Helical" evidence="5">
    <location>
        <begin position="113"/>
        <end position="139"/>
    </location>
</feature>
<comment type="subcellular location">
    <subcellularLocation>
        <location evidence="1">Membrane</location>
        <topology evidence="1">Multi-pass membrane protein</topology>
    </subcellularLocation>
</comment>
<dbReference type="Proteomes" id="UP000076420">
    <property type="component" value="Unassembled WGS sequence"/>
</dbReference>
<dbReference type="InterPro" id="IPR004031">
    <property type="entry name" value="PMP22/EMP/MP20/Claudin"/>
</dbReference>
<evidence type="ECO:0000256" key="1">
    <source>
        <dbReference type="ARBA" id="ARBA00004141"/>
    </source>
</evidence>
<evidence type="ECO:0000313" key="6">
    <source>
        <dbReference type="EnsemblMetazoa" id="BGLB011837-PB"/>
    </source>
</evidence>